<accession>A0A382L7C6</accession>
<protein>
    <submittedName>
        <fullName evidence="1">Uncharacterized protein</fullName>
    </submittedName>
</protein>
<evidence type="ECO:0000313" key="1">
    <source>
        <dbReference type="EMBL" id="SVC32596.1"/>
    </source>
</evidence>
<dbReference type="AlphaFoldDB" id="A0A382L7C6"/>
<organism evidence="1">
    <name type="scientific">marine metagenome</name>
    <dbReference type="NCBI Taxonomy" id="408172"/>
    <lineage>
        <taxon>unclassified sequences</taxon>
        <taxon>metagenomes</taxon>
        <taxon>ecological metagenomes</taxon>
    </lineage>
</organism>
<reference evidence="1" key="1">
    <citation type="submission" date="2018-05" db="EMBL/GenBank/DDBJ databases">
        <authorList>
            <person name="Lanie J.A."/>
            <person name="Ng W.-L."/>
            <person name="Kazmierczak K.M."/>
            <person name="Andrzejewski T.M."/>
            <person name="Davidsen T.M."/>
            <person name="Wayne K.J."/>
            <person name="Tettelin H."/>
            <person name="Glass J.I."/>
            <person name="Rusch D."/>
            <person name="Podicherti R."/>
            <person name="Tsui H.-C.T."/>
            <person name="Winkler M.E."/>
        </authorList>
    </citation>
    <scope>NUCLEOTIDE SEQUENCE</scope>
</reference>
<proteinExistence type="predicted"/>
<sequence>MEVKVSGIFLEDSGRLLKTGQDIIA</sequence>
<gene>
    <name evidence="1" type="ORF">METZ01_LOCUS285450</name>
</gene>
<dbReference type="EMBL" id="UINC01085236">
    <property type="protein sequence ID" value="SVC32596.1"/>
    <property type="molecule type" value="Genomic_DNA"/>
</dbReference>
<name>A0A382L7C6_9ZZZZ</name>